<dbReference type="RefSeq" id="WP_307237776.1">
    <property type="nucleotide sequence ID" value="NZ_JAUSQZ010000001.1"/>
</dbReference>
<dbReference type="PANTHER" id="PTHR43022:SF1">
    <property type="entry name" value="PROTEIN SMF"/>
    <property type="match status" value="1"/>
</dbReference>
<name>A0ABT9NWC7_9ACTN</name>
<dbReference type="InterPro" id="IPR003488">
    <property type="entry name" value="DprA"/>
</dbReference>
<evidence type="ECO:0000313" key="4">
    <source>
        <dbReference type="EMBL" id="MDP9824726.1"/>
    </source>
</evidence>
<dbReference type="Proteomes" id="UP001235712">
    <property type="component" value="Unassembled WGS sequence"/>
</dbReference>
<comment type="similarity">
    <text evidence="1">Belongs to the DprA/Smf family.</text>
</comment>
<protein>
    <submittedName>
        <fullName evidence="4">DNA processing protein</fullName>
    </submittedName>
</protein>
<evidence type="ECO:0000256" key="2">
    <source>
        <dbReference type="SAM" id="MobiDB-lite"/>
    </source>
</evidence>
<feature type="region of interest" description="Disordered" evidence="2">
    <location>
        <begin position="1"/>
        <end position="22"/>
    </location>
</feature>
<evidence type="ECO:0000259" key="3">
    <source>
        <dbReference type="Pfam" id="PF02481"/>
    </source>
</evidence>
<evidence type="ECO:0000256" key="1">
    <source>
        <dbReference type="ARBA" id="ARBA00006525"/>
    </source>
</evidence>
<evidence type="ECO:0000313" key="5">
    <source>
        <dbReference type="Proteomes" id="UP001235712"/>
    </source>
</evidence>
<accession>A0ABT9NWC7</accession>
<dbReference type="PANTHER" id="PTHR43022">
    <property type="entry name" value="PROTEIN SMF"/>
    <property type="match status" value="1"/>
</dbReference>
<dbReference type="Gene3D" id="3.40.50.450">
    <property type="match status" value="1"/>
</dbReference>
<feature type="domain" description="Smf/DprA SLOG" evidence="3">
    <location>
        <begin position="90"/>
        <end position="300"/>
    </location>
</feature>
<gene>
    <name evidence="4" type="ORF">J2S57_000475</name>
</gene>
<sequence>MNGNENASAAQAVVEPRLGSDPEERRARVAWSRLVEPGDARAGALVARRGAVGALADVFDGYDAERYGPRLASLDPDQDLHNLTLIGGRLVVPADPEWPTGLDRLGDEKPFCLYVRGPMPLNQACAQSVSIVGARAATAYGEHMATELAAGSADKGITVVSGAALGIDAAAHRGALAVSGPTLAVLAGGVDRFYPPSNELLIAEIADSGALVSEVPPGQTPTKWRFIFRNRIIAALGQATCVVEAGNRSGTMGTANWADRLSLPVGAVPGPVTSPSSYGAHRLLRSGAVCITSADELCELVGPIGTFLASDEPVPEAEYDGLEPRDLQVLDALPVRRAVPVARLCSVAGAGETAVEASLARLELRELAERVGDGWRRARRRSSGTSR</sequence>
<reference evidence="4 5" key="1">
    <citation type="submission" date="2023-07" db="EMBL/GenBank/DDBJ databases">
        <title>Sequencing the genomes of 1000 actinobacteria strains.</title>
        <authorList>
            <person name="Klenk H.-P."/>
        </authorList>
    </citation>
    <scope>NUCLEOTIDE SEQUENCE [LARGE SCALE GENOMIC DNA]</scope>
    <source>
        <strain evidence="4 5">DSM 44388</strain>
    </source>
</reference>
<dbReference type="Pfam" id="PF02481">
    <property type="entry name" value="DNA_processg_A"/>
    <property type="match status" value="1"/>
</dbReference>
<proteinExistence type="inferred from homology"/>
<keyword evidence="5" id="KW-1185">Reference proteome</keyword>
<dbReference type="SUPFAM" id="SSF102405">
    <property type="entry name" value="MCP/YpsA-like"/>
    <property type="match status" value="1"/>
</dbReference>
<dbReference type="InterPro" id="IPR057666">
    <property type="entry name" value="DrpA_SLOG"/>
</dbReference>
<dbReference type="NCBIfam" id="TIGR00732">
    <property type="entry name" value="dprA"/>
    <property type="match status" value="1"/>
</dbReference>
<dbReference type="EMBL" id="JAUSQZ010000001">
    <property type="protein sequence ID" value="MDP9824726.1"/>
    <property type="molecule type" value="Genomic_DNA"/>
</dbReference>
<organism evidence="4 5">
    <name type="scientific">Kineosporia succinea</name>
    <dbReference type="NCBI Taxonomy" id="84632"/>
    <lineage>
        <taxon>Bacteria</taxon>
        <taxon>Bacillati</taxon>
        <taxon>Actinomycetota</taxon>
        <taxon>Actinomycetes</taxon>
        <taxon>Kineosporiales</taxon>
        <taxon>Kineosporiaceae</taxon>
        <taxon>Kineosporia</taxon>
    </lineage>
</organism>
<comment type="caution">
    <text evidence="4">The sequence shown here is derived from an EMBL/GenBank/DDBJ whole genome shotgun (WGS) entry which is preliminary data.</text>
</comment>